<evidence type="ECO:0000256" key="3">
    <source>
        <dbReference type="SAM" id="Phobius"/>
    </source>
</evidence>
<feature type="transmembrane region" description="Helical" evidence="3">
    <location>
        <begin position="94"/>
        <end position="112"/>
    </location>
</feature>
<feature type="transmembrane region" description="Helical" evidence="3">
    <location>
        <begin position="192"/>
        <end position="209"/>
    </location>
</feature>
<accession>A0ABY7APU8</accession>
<keyword evidence="3" id="KW-1133">Transmembrane helix</keyword>
<evidence type="ECO:0000256" key="2">
    <source>
        <dbReference type="ARBA" id="ARBA00034247"/>
    </source>
</evidence>
<dbReference type="InterPro" id="IPR029787">
    <property type="entry name" value="Nucleotide_cyclase"/>
</dbReference>
<reference evidence="5" key="1">
    <citation type="submission" date="2022-10" db="EMBL/GenBank/DDBJ databases">
        <title>Catenovulum adriacola sp. nov. isolated in the Harbour of Susak.</title>
        <authorList>
            <person name="Schoch T."/>
            <person name="Reich S.J."/>
            <person name="Stoeferle S."/>
            <person name="Flaiz M."/>
            <person name="Kazda M."/>
            <person name="Riedel C.U."/>
            <person name="Duerre P."/>
        </authorList>
    </citation>
    <scope>NUCLEOTIDE SEQUENCE</scope>
    <source>
        <strain evidence="5">TS8</strain>
    </source>
</reference>
<dbReference type="SMART" id="SM00267">
    <property type="entry name" value="GGDEF"/>
    <property type="match status" value="1"/>
</dbReference>
<dbReference type="SUPFAM" id="SSF55073">
    <property type="entry name" value="Nucleotide cyclase"/>
    <property type="match status" value="1"/>
</dbReference>
<feature type="transmembrane region" description="Helical" evidence="3">
    <location>
        <begin position="36"/>
        <end position="57"/>
    </location>
</feature>
<dbReference type="RefSeq" id="WP_268074831.1">
    <property type="nucleotide sequence ID" value="NZ_CP109965.1"/>
</dbReference>
<dbReference type="InterPro" id="IPR043128">
    <property type="entry name" value="Rev_trsase/Diguanyl_cyclase"/>
</dbReference>
<organism evidence="5 6">
    <name type="scientific">Catenovulum adriaticum</name>
    <dbReference type="NCBI Taxonomy" id="2984846"/>
    <lineage>
        <taxon>Bacteria</taxon>
        <taxon>Pseudomonadati</taxon>
        <taxon>Pseudomonadota</taxon>
        <taxon>Gammaproteobacteria</taxon>
        <taxon>Alteromonadales</taxon>
        <taxon>Alteromonadaceae</taxon>
        <taxon>Catenovulum</taxon>
    </lineage>
</organism>
<dbReference type="NCBIfam" id="TIGR00254">
    <property type="entry name" value="GGDEF"/>
    <property type="match status" value="1"/>
</dbReference>
<dbReference type="Proteomes" id="UP001163726">
    <property type="component" value="Chromosome"/>
</dbReference>
<dbReference type="EC" id="2.7.7.65" evidence="1"/>
<feature type="domain" description="GGDEF" evidence="4">
    <location>
        <begin position="261"/>
        <end position="411"/>
    </location>
</feature>
<keyword evidence="3" id="KW-0472">Membrane</keyword>
<dbReference type="Gene3D" id="3.30.70.270">
    <property type="match status" value="1"/>
</dbReference>
<feature type="transmembrane region" description="Helical" evidence="3">
    <location>
        <begin position="215"/>
        <end position="240"/>
    </location>
</feature>
<gene>
    <name evidence="5" type="ORF">OLW01_01285</name>
</gene>
<dbReference type="PANTHER" id="PTHR45138:SF9">
    <property type="entry name" value="DIGUANYLATE CYCLASE DGCM-RELATED"/>
    <property type="match status" value="1"/>
</dbReference>
<sequence>MLNKIAKTEVRVQLFVFFPLILIIGLHWIAPEFSQFLARSFPIAVYCLLVLTISLSVLMRQWRWLYSLSLIASHYIVVQNTLQQPLENPQAAAIYYFLPIIFSVLILGLEFIKTPQLPTRIGFAFLSGLFLLPLCMQWLGLESILITPNTPGFFIEPINETARYSWFFLLMVVTISLSGVAFLYLRHSNNQEYSQFAAWFSIMLFYIYIEQAHMSGWMTLAATFCLLVSLSGQMLKLAYIDELTQLPQRRALLGHLSRLGKRSAVTMLDVDHFKKFNDTWGHDVGDQVLKLIASILSKTRGVKAYRYGGEEFTLVFNHDDPEIIAERLEYIRARVANYPLVFRQSSRPKDHQTGKQARGHNNVGKILHVSISLGCAIRRPGEHTEPLLKRADQALYQAKNAGRNQVTFADQPLARVDLKHTKLS</sequence>
<dbReference type="PROSITE" id="PS50887">
    <property type="entry name" value="GGDEF"/>
    <property type="match status" value="1"/>
</dbReference>
<evidence type="ECO:0000313" key="6">
    <source>
        <dbReference type="Proteomes" id="UP001163726"/>
    </source>
</evidence>
<feature type="transmembrane region" description="Helical" evidence="3">
    <location>
        <begin position="124"/>
        <end position="146"/>
    </location>
</feature>
<feature type="transmembrane region" description="Helical" evidence="3">
    <location>
        <begin position="64"/>
        <end position="82"/>
    </location>
</feature>
<evidence type="ECO:0000256" key="1">
    <source>
        <dbReference type="ARBA" id="ARBA00012528"/>
    </source>
</evidence>
<evidence type="ECO:0000313" key="5">
    <source>
        <dbReference type="EMBL" id="WAJ70480.1"/>
    </source>
</evidence>
<dbReference type="CDD" id="cd01949">
    <property type="entry name" value="GGDEF"/>
    <property type="match status" value="1"/>
</dbReference>
<name>A0ABY7APU8_9ALTE</name>
<proteinExistence type="predicted"/>
<dbReference type="InterPro" id="IPR000160">
    <property type="entry name" value="GGDEF_dom"/>
</dbReference>
<keyword evidence="3" id="KW-0812">Transmembrane</keyword>
<evidence type="ECO:0000259" key="4">
    <source>
        <dbReference type="PROSITE" id="PS50887"/>
    </source>
</evidence>
<feature type="transmembrane region" description="Helical" evidence="3">
    <location>
        <begin position="12"/>
        <end position="30"/>
    </location>
</feature>
<dbReference type="InterPro" id="IPR050469">
    <property type="entry name" value="Diguanylate_Cyclase"/>
</dbReference>
<dbReference type="EMBL" id="CP109965">
    <property type="protein sequence ID" value="WAJ70480.1"/>
    <property type="molecule type" value="Genomic_DNA"/>
</dbReference>
<keyword evidence="6" id="KW-1185">Reference proteome</keyword>
<protein>
    <recommendedName>
        <fullName evidence="1">diguanylate cyclase</fullName>
        <ecNumber evidence="1">2.7.7.65</ecNumber>
    </recommendedName>
</protein>
<comment type="catalytic activity">
    <reaction evidence="2">
        <text>2 GTP = 3',3'-c-di-GMP + 2 diphosphate</text>
        <dbReference type="Rhea" id="RHEA:24898"/>
        <dbReference type="ChEBI" id="CHEBI:33019"/>
        <dbReference type="ChEBI" id="CHEBI:37565"/>
        <dbReference type="ChEBI" id="CHEBI:58805"/>
        <dbReference type="EC" id="2.7.7.65"/>
    </reaction>
</comment>
<dbReference type="Pfam" id="PF00990">
    <property type="entry name" value="GGDEF"/>
    <property type="match status" value="2"/>
</dbReference>
<dbReference type="PANTHER" id="PTHR45138">
    <property type="entry name" value="REGULATORY COMPONENTS OF SENSORY TRANSDUCTION SYSTEM"/>
    <property type="match status" value="1"/>
</dbReference>
<feature type="transmembrane region" description="Helical" evidence="3">
    <location>
        <begin position="166"/>
        <end position="185"/>
    </location>
</feature>